<sequence length="147" mass="16318">MTASLFPTGPLTQLTSMPTASRKSMRRSEVAVRRTGVIAPQIFAERIAAFLRLIHPQKTAACVEADTRIPAKTVSKWLEGASSPSGKAYHQLLAVYGMELFYYVDPDASTAEVREAARICQQARLERQNAELQRRLAGQMAEIWGPR</sequence>
<evidence type="ECO:0000256" key="1">
    <source>
        <dbReference type="SAM" id="Coils"/>
    </source>
</evidence>
<feature type="region of interest" description="Disordered" evidence="2">
    <location>
        <begin position="1"/>
        <end position="26"/>
    </location>
</feature>
<reference evidence="3 4" key="1">
    <citation type="submission" date="2024-06" db="EMBL/GenBank/DDBJ databases">
        <title>Genomics of switchgrass bacterial isolates.</title>
        <authorList>
            <person name="Shade A."/>
        </authorList>
    </citation>
    <scope>NUCLEOTIDE SEQUENCE [LARGE SCALE GENOMIC DNA]</scope>
    <source>
        <strain evidence="3 4">PvP084</strain>
    </source>
</reference>
<keyword evidence="1" id="KW-0175">Coiled coil</keyword>
<evidence type="ECO:0008006" key="5">
    <source>
        <dbReference type="Google" id="ProtNLM"/>
    </source>
</evidence>
<name>A0ABV2NP38_9HYPH</name>
<gene>
    <name evidence="3" type="ORF">ABIC20_005608</name>
</gene>
<feature type="coiled-coil region" evidence="1">
    <location>
        <begin position="113"/>
        <end position="142"/>
    </location>
</feature>
<comment type="caution">
    <text evidence="3">The sequence shown here is derived from an EMBL/GenBank/DDBJ whole genome shotgun (WGS) entry which is preliminary data.</text>
</comment>
<organism evidence="3 4">
    <name type="scientific">Methylobacterium radiotolerans</name>
    <dbReference type="NCBI Taxonomy" id="31998"/>
    <lineage>
        <taxon>Bacteria</taxon>
        <taxon>Pseudomonadati</taxon>
        <taxon>Pseudomonadota</taxon>
        <taxon>Alphaproteobacteria</taxon>
        <taxon>Hyphomicrobiales</taxon>
        <taxon>Methylobacteriaceae</taxon>
        <taxon>Methylobacterium</taxon>
    </lineage>
</organism>
<dbReference type="Proteomes" id="UP001549119">
    <property type="component" value="Unassembled WGS sequence"/>
</dbReference>
<dbReference type="EMBL" id="JBEPNW010000002">
    <property type="protein sequence ID" value="MET3868299.1"/>
    <property type="molecule type" value="Genomic_DNA"/>
</dbReference>
<protein>
    <recommendedName>
        <fullName evidence="5">XRE family transcriptional regulator</fullName>
    </recommendedName>
</protein>
<evidence type="ECO:0000256" key="2">
    <source>
        <dbReference type="SAM" id="MobiDB-lite"/>
    </source>
</evidence>
<dbReference type="RefSeq" id="WP_209650475.1">
    <property type="nucleotide sequence ID" value="NZ_JBEPNV010000001.1"/>
</dbReference>
<keyword evidence="4" id="KW-1185">Reference proteome</keyword>
<evidence type="ECO:0000313" key="3">
    <source>
        <dbReference type="EMBL" id="MET3868299.1"/>
    </source>
</evidence>
<feature type="compositionally biased region" description="Polar residues" evidence="2">
    <location>
        <begin position="1"/>
        <end position="22"/>
    </location>
</feature>
<evidence type="ECO:0000313" key="4">
    <source>
        <dbReference type="Proteomes" id="UP001549119"/>
    </source>
</evidence>
<accession>A0ABV2NP38</accession>
<proteinExistence type="predicted"/>